<name>A0A5D2PUE4_GOSTO</name>
<protein>
    <submittedName>
        <fullName evidence="1">Uncharacterized protein</fullName>
    </submittedName>
</protein>
<gene>
    <name evidence="1" type="ORF">ES332_A07G178400v1</name>
</gene>
<proteinExistence type="predicted"/>
<organism evidence="1 2">
    <name type="scientific">Gossypium tomentosum</name>
    <name type="common">Hawaiian cotton</name>
    <name type="synonym">Gossypium sandvicense</name>
    <dbReference type="NCBI Taxonomy" id="34277"/>
    <lineage>
        <taxon>Eukaryota</taxon>
        <taxon>Viridiplantae</taxon>
        <taxon>Streptophyta</taxon>
        <taxon>Embryophyta</taxon>
        <taxon>Tracheophyta</taxon>
        <taxon>Spermatophyta</taxon>
        <taxon>Magnoliopsida</taxon>
        <taxon>eudicotyledons</taxon>
        <taxon>Gunneridae</taxon>
        <taxon>Pentapetalae</taxon>
        <taxon>rosids</taxon>
        <taxon>malvids</taxon>
        <taxon>Malvales</taxon>
        <taxon>Malvaceae</taxon>
        <taxon>Malvoideae</taxon>
        <taxon>Gossypium</taxon>
    </lineage>
</organism>
<evidence type="ECO:0000313" key="1">
    <source>
        <dbReference type="EMBL" id="TYI19642.1"/>
    </source>
</evidence>
<keyword evidence="2" id="KW-1185">Reference proteome</keyword>
<sequence length="65" mass="7313">MDARLYGGRGRRGRAWEPLVGALIYCCSSVFQKPLGFLVSSVIGPFSSYFWVSGLGSKFCKWVWM</sequence>
<evidence type="ECO:0000313" key="2">
    <source>
        <dbReference type="Proteomes" id="UP000322667"/>
    </source>
</evidence>
<reference evidence="1 2" key="1">
    <citation type="submission" date="2019-07" db="EMBL/GenBank/DDBJ databases">
        <title>WGS assembly of Gossypium tomentosum.</title>
        <authorList>
            <person name="Chen Z.J."/>
            <person name="Sreedasyam A."/>
            <person name="Ando A."/>
            <person name="Song Q."/>
            <person name="De L."/>
            <person name="Hulse-Kemp A."/>
            <person name="Ding M."/>
            <person name="Ye W."/>
            <person name="Kirkbride R."/>
            <person name="Jenkins J."/>
            <person name="Plott C."/>
            <person name="Lovell J."/>
            <person name="Lin Y.-M."/>
            <person name="Vaughn R."/>
            <person name="Liu B."/>
            <person name="Li W."/>
            <person name="Simpson S."/>
            <person name="Scheffler B."/>
            <person name="Saski C."/>
            <person name="Grover C."/>
            <person name="Hu G."/>
            <person name="Conover J."/>
            <person name="Carlson J."/>
            <person name="Shu S."/>
            <person name="Boston L."/>
            <person name="Williams M."/>
            <person name="Peterson D."/>
            <person name="Mcgee K."/>
            <person name="Jones D."/>
            <person name="Wendel J."/>
            <person name="Stelly D."/>
            <person name="Grimwood J."/>
            <person name="Schmutz J."/>
        </authorList>
    </citation>
    <scope>NUCLEOTIDE SEQUENCE [LARGE SCALE GENOMIC DNA]</scope>
    <source>
        <strain evidence="1">7179.01</strain>
    </source>
</reference>
<dbReference type="AlphaFoldDB" id="A0A5D2PUE4"/>
<dbReference type="Proteomes" id="UP000322667">
    <property type="component" value="Chromosome A07"/>
</dbReference>
<accession>A0A5D2PUE4</accession>
<dbReference type="EMBL" id="CM017616">
    <property type="protein sequence ID" value="TYI19642.1"/>
    <property type="molecule type" value="Genomic_DNA"/>
</dbReference>